<protein>
    <submittedName>
        <fullName evidence="1">Uncharacterized protein</fullName>
    </submittedName>
</protein>
<dbReference type="EMBL" id="BK059082">
    <property type="protein sequence ID" value="DAE28142.1"/>
    <property type="molecule type" value="Genomic_DNA"/>
</dbReference>
<reference evidence="1" key="1">
    <citation type="journal article" date="2021" name="Proc. Natl. Acad. Sci. U.S.A.">
        <title>A Catalog of Tens of Thousands of Viruses from Human Metagenomes Reveals Hidden Associations with Chronic Diseases.</title>
        <authorList>
            <person name="Tisza M.J."/>
            <person name="Buck C.B."/>
        </authorList>
    </citation>
    <scope>NUCLEOTIDE SEQUENCE</scope>
    <source>
        <strain evidence="1">CtQcs9</strain>
    </source>
</reference>
<organism evidence="1">
    <name type="scientific">virus sp. ctQcs9</name>
    <dbReference type="NCBI Taxonomy" id="2825816"/>
    <lineage>
        <taxon>Viruses</taxon>
    </lineage>
</organism>
<accession>A0A8S5R9P7</accession>
<sequence>MELNTADGKDHYTIKAGTYYISDGTFSVKKVAGRLRDLSGEEHSDIAYIDPTKTLPALENFTSDTTIVGKDNQFLSSVTIEVSGIIDKLSQI</sequence>
<proteinExistence type="predicted"/>
<name>A0A8S5R9P7_9VIRU</name>
<evidence type="ECO:0000313" key="1">
    <source>
        <dbReference type="EMBL" id="DAE28142.1"/>
    </source>
</evidence>